<keyword evidence="3" id="KW-1185">Reference proteome</keyword>
<dbReference type="Proteomes" id="UP000541444">
    <property type="component" value="Unassembled WGS sequence"/>
</dbReference>
<feature type="region of interest" description="Disordered" evidence="1">
    <location>
        <begin position="34"/>
        <end position="73"/>
    </location>
</feature>
<evidence type="ECO:0000313" key="3">
    <source>
        <dbReference type="Proteomes" id="UP000541444"/>
    </source>
</evidence>
<evidence type="ECO:0000256" key="1">
    <source>
        <dbReference type="SAM" id="MobiDB-lite"/>
    </source>
</evidence>
<protein>
    <submittedName>
        <fullName evidence="2">Uncharacterized protein</fullName>
    </submittedName>
</protein>
<proteinExistence type="predicted"/>
<dbReference type="AlphaFoldDB" id="A0A7J7P4X5"/>
<comment type="caution">
    <text evidence="2">The sequence shown here is derived from an EMBL/GenBank/DDBJ whole genome shotgun (WGS) entry which is preliminary data.</text>
</comment>
<evidence type="ECO:0000313" key="2">
    <source>
        <dbReference type="EMBL" id="KAF6174322.1"/>
    </source>
</evidence>
<dbReference type="EMBL" id="JACGCM010000276">
    <property type="protein sequence ID" value="KAF6174322.1"/>
    <property type="molecule type" value="Genomic_DNA"/>
</dbReference>
<name>A0A7J7P4X5_9MAGN</name>
<organism evidence="2 3">
    <name type="scientific">Kingdonia uniflora</name>
    <dbReference type="NCBI Taxonomy" id="39325"/>
    <lineage>
        <taxon>Eukaryota</taxon>
        <taxon>Viridiplantae</taxon>
        <taxon>Streptophyta</taxon>
        <taxon>Embryophyta</taxon>
        <taxon>Tracheophyta</taxon>
        <taxon>Spermatophyta</taxon>
        <taxon>Magnoliopsida</taxon>
        <taxon>Ranunculales</taxon>
        <taxon>Circaeasteraceae</taxon>
        <taxon>Kingdonia</taxon>
    </lineage>
</organism>
<sequence>MPDLIVDPKSGEEAEMIDKVEPVNLKLAPEAPSALLPLDGNSCATDSDETKSDVGQSSSSSKPDLIVDPKSEKISKVNQPAKLKWNKNARQAYVSENSFITRMITPKDLKKLNDKLAERKDWNPTTDVAYDYTGYNKLTKQELKELFLEQVADSMKK</sequence>
<gene>
    <name evidence="2" type="ORF">GIB67_040815</name>
</gene>
<accession>A0A7J7P4X5</accession>
<reference evidence="2 3" key="1">
    <citation type="journal article" date="2020" name="IScience">
        <title>Genome Sequencing of the Endangered Kingdonia uniflora (Circaeasteraceae, Ranunculales) Reveals Potential Mechanisms of Evolutionary Specialization.</title>
        <authorList>
            <person name="Sun Y."/>
            <person name="Deng T."/>
            <person name="Zhang A."/>
            <person name="Moore M.J."/>
            <person name="Landis J.B."/>
            <person name="Lin N."/>
            <person name="Zhang H."/>
            <person name="Zhang X."/>
            <person name="Huang J."/>
            <person name="Zhang X."/>
            <person name="Sun H."/>
            <person name="Wang H."/>
        </authorList>
    </citation>
    <scope>NUCLEOTIDE SEQUENCE [LARGE SCALE GENOMIC DNA]</scope>
    <source>
        <strain evidence="2">TB1705</strain>
        <tissue evidence="2">Leaf</tissue>
    </source>
</reference>